<reference evidence="2" key="1">
    <citation type="submission" date="2019-06" db="EMBL/GenBank/DDBJ databases">
        <authorList>
            <person name="Zheng W."/>
        </authorList>
    </citation>
    <scope>NUCLEOTIDE SEQUENCE</scope>
    <source>
        <strain evidence="2">QDHG01</strain>
    </source>
</reference>
<organism evidence="2 3">
    <name type="scientific">Halteria grandinella</name>
    <dbReference type="NCBI Taxonomy" id="5974"/>
    <lineage>
        <taxon>Eukaryota</taxon>
        <taxon>Sar</taxon>
        <taxon>Alveolata</taxon>
        <taxon>Ciliophora</taxon>
        <taxon>Intramacronucleata</taxon>
        <taxon>Spirotrichea</taxon>
        <taxon>Stichotrichia</taxon>
        <taxon>Sporadotrichida</taxon>
        <taxon>Halteriidae</taxon>
        <taxon>Halteria</taxon>
    </lineage>
</organism>
<evidence type="ECO:0000313" key="3">
    <source>
        <dbReference type="Proteomes" id="UP000785679"/>
    </source>
</evidence>
<accession>A0A8J8NLI7</accession>
<dbReference type="EMBL" id="RRYP01011866">
    <property type="protein sequence ID" value="TNV77461.1"/>
    <property type="molecule type" value="Genomic_DNA"/>
</dbReference>
<proteinExistence type="predicted"/>
<dbReference type="Proteomes" id="UP000785679">
    <property type="component" value="Unassembled WGS sequence"/>
</dbReference>
<dbReference type="AlphaFoldDB" id="A0A8J8NLI7"/>
<keyword evidence="1" id="KW-0472">Membrane</keyword>
<keyword evidence="1" id="KW-1133">Transmembrane helix</keyword>
<keyword evidence="3" id="KW-1185">Reference proteome</keyword>
<feature type="transmembrane region" description="Helical" evidence="1">
    <location>
        <begin position="240"/>
        <end position="261"/>
    </location>
</feature>
<keyword evidence="1" id="KW-0812">Transmembrane</keyword>
<protein>
    <submittedName>
        <fullName evidence="2">Uncharacterized protein</fullName>
    </submittedName>
</protein>
<feature type="transmembrane region" description="Helical" evidence="1">
    <location>
        <begin position="201"/>
        <end position="220"/>
    </location>
</feature>
<gene>
    <name evidence="2" type="ORF">FGO68_gene9896</name>
</gene>
<sequence>MMAINDEEDDSSSIILLEEPNPVVQEIRATRIIKHVEKVHIQIEIDNKQIIELLTSKAIERGGSIHEDNRGRQYLFYPLLSNGNDDFAALCLIHEKDCYLKDRISYHNGEEELEMYGILYFREQHFNAPWFEVRPNLQHYFVMHNSIQFPQEYLNKPKQYQNTTIPIYYTYSEADIENAISLISQSLLLYRTKVESNLCRNIQVFAFVFLLLQGAFSLALNSFWHKMWDNNWQNSYPMQLFYYISYMIEVRLILLSINGMYARRPILPSSQLFCAFYCSLSQSIGHAFKYCAFKVSQASLRFILCLLQYWQRDSQLLFIAQSISGRWLQ</sequence>
<name>A0A8J8NLI7_HALGN</name>
<evidence type="ECO:0000256" key="1">
    <source>
        <dbReference type="SAM" id="Phobius"/>
    </source>
</evidence>
<comment type="caution">
    <text evidence="2">The sequence shown here is derived from an EMBL/GenBank/DDBJ whole genome shotgun (WGS) entry which is preliminary data.</text>
</comment>
<evidence type="ECO:0000313" key="2">
    <source>
        <dbReference type="EMBL" id="TNV77461.1"/>
    </source>
</evidence>